<gene>
    <name evidence="1" type="ORF">O0R46_09800</name>
</gene>
<protein>
    <submittedName>
        <fullName evidence="1">Pyridoxamine 5'-phosphate oxidase family protein</fullName>
    </submittedName>
</protein>
<dbReference type="PANTHER" id="PTHR34071:SF2">
    <property type="entry name" value="FLAVIN-NUCLEOTIDE-BINDING PROTEIN"/>
    <property type="match status" value="1"/>
</dbReference>
<reference evidence="1" key="1">
    <citation type="submission" date="2022-12" db="EMBL/GenBank/DDBJ databases">
        <title>Peptostreptococcus.</title>
        <authorList>
            <person name="Lee S.H."/>
        </authorList>
    </citation>
    <scope>NUCLEOTIDE SEQUENCE</scope>
    <source>
        <strain evidence="1">CBA3647</strain>
    </source>
</reference>
<dbReference type="RefSeq" id="WP_269311557.1">
    <property type="nucleotide sequence ID" value="NZ_CP114052.1"/>
</dbReference>
<dbReference type="PANTHER" id="PTHR34071">
    <property type="entry name" value="5-NITROIMIDAZOLE ANTIBIOTICS RESISTANCE PROTEIN, NIMA-FAMILY-RELATED PROTEIN-RELATED"/>
    <property type="match status" value="1"/>
</dbReference>
<organism evidence="1 2">
    <name type="scientific">Peptostreptococcus equinus</name>
    <dbReference type="NCBI Taxonomy" id="3003601"/>
    <lineage>
        <taxon>Bacteria</taxon>
        <taxon>Bacillati</taxon>
        <taxon>Bacillota</taxon>
        <taxon>Clostridia</taxon>
        <taxon>Peptostreptococcales</taxon>
        <taxon>Peptostreptococcaceae</taxon>
        <taxon>Peptostreptococcus</taxon>
    </lineage>
</organism>
<dbReference type="SUPFAM" id="SSF50475">
    <property type="entry name" value="FMN-binding split barrel"/>
    <property type="match status" value="1"/>
</dbReference>
<proteinExistence type="predicted"/>
<keyword evidence="2" id="KW-1185">Reference proteome</keyword>
<evidence type="ECO:0000313" key="1">
    <source>
        <dbReference type="EMBL" id="WAW14863.1"/>
    </source>
</evidence>
<sequence length="156" mass="17941">MRRRDRQITDIYKISQIMEKCQVTRIAFNHENGPYILPLNFGFYEHNSKFTLYFHGAKEGRKAILISQNPCVGFEMDTNGKLEENDTACGHSYFYQSIIGTGKVSPIEDINDKKHALKLIMKHATGKDNWDFPNSILSRTGVFKLEVTELSAKEHL</sequence>
<name>A0ABY7JNA6_9FIRM</name>
<evidence type="ECO:0000313" key="2">
    <source>
        <dbReference type="Proteomes" id="UP001164187"/>
    </source>
</evidence>
<accession>A0ABY7JNA6</accession>
<dbReference type="Proteomes" id="UP001164187">
    <property type="component" value="Chromosome"/>
</dbReference>
<dbReference type="Pfam" id="PF12900">
    <property type="entry name" value="Pyridox_ox_2"/>
    <property type="match status" value="1"/>
</dbReference>
<dbReference type="Gene3D" id="2.30.110.10">
    <property type="entry name" value="Electron Transport, Fmn-binding Protein, Chain A"/>
    <property type="match status" value="1"/>
</dbReference>
<dbReference type="InterPro" id="IPR012349">
    <property type="entry name" value="Split_barrel_FMN-bd"/>
</dbReference>
<dbReference type="EMBL" id="CP114052">
    <property type="protein sequence ID" value="WAW14863.1"/>
    <property type="molecule type" value="Genomic_DNA"/>
</dbReference>
<dbReference type="InterPro" id="IPR024747">
    <property type="entry name" value="Pyridox_Oxase-rel"/>
</dbReference>